<dbReference type="EMBL" id="HBDX01007208">
    <property type="protein sequence ID" value="CAD8225444.1"/>
    <property type="molecule type" value="Transcribed_RNA"/>
</dbReference>
<feature type="domain" description="Mitochondrial splicing suppressor 51-like C-terminal" evidence="1">
    <location>
        <begin position="34"/>
        <end position="190"/>
    </location>
</feature>
<organism evidence="2">
    <name type="scientific">Ostreococcus sp. 'lucimarinus'</name>
    <dbReference type="NCBI Taxonomy" id="242159"/>
    <lineage>
        <taxon>Eukaryota</taxon>
        <taxon>Viridiplantae</taxon>
        <taxon>Chlorophyta</taxon>
        <taxon>Mamiellophyceae</taxon>
        <taxon>Mamiellales</taxon>
        <taxon>Bathycoccaceae</taxon>
        <taxon>Ostreococcus</taxon>
    </lineage>
</organism>
<gene>
    <name evidence="2" type="ORF">OLUC0939_LOCUS6184</name>
</gene>
<dbReference type="Pfam" id="PF20179">
    <property type="entry name" value="MSS51_C"/>
    <property type="match status" value="1"/>
</dbReference>
<evidence type="ECO:0000259" key="1">
    <source>
        <dbReference type="Pfam" id="PF20179"/>
    </source>
</evidence>
<accession>A0A7R9T5A4</accession>
<dbReference type="InterPro" id="IPR046824">
    <property type="entry name" value="Mss51-like_C"/>
</dbReference>
<sequence>MLDACERLGTFAGVAGDARADGTARDGRDVVADVVILGADRAEGTSPRETATMFASVRARARACGVDTVRVLCVGPNVRVGEAYELGKEYDAGERTRDEAALRVEFRAGLYHEETVERTADVAFAFNAGVWGYDPSDWHPTIERVVVRERTPLVLTSYSLREAESDEDAMRASLSGFENVMWEWEAEKNASCSSEVRELGFDRTEYMKKDASGESSQDVLRENFAWQCVAVN</sequence>
<name>A0A7R9T5A4_9CHLO</name>
<dbReference type="AlphaFoldDB" id="A0A7R9T5A4"/>
<protein>
    <recommendedName>
        <fullName evidence="1">Mitochondrial splicing suppressor 51-like C-terminal domain-containing protein</fullName>
    </recommendedName>
</protein>
<reference evidence="2" key="1">
    <citation type="submission" date="2021-01" db="EMBL/GenBank/DDBJ databases">
        <authorList>
            <person name="Corre E."/>
            <person name="Pelletier E."/>
            <person name="Niang G."/>
            <person name="Scheremetjew M."/>
            <person name="Finn R."/>
            <person name="Kale V."/>
            <person name="Holt S."/>
            <person name="Cochrane G."/>
            <person name="Meng A."/>
            <person name="Brown T."/>
            <person name="Cohen L."/>
        </authorList>
    </citation>
    <scope>NUCLEOTIDE SEQUENCE</scope>
    <source>
        <strain evidence="2">Clade-A-BCC118000</strain>
    </source>
</reference>
<evidence type="ECO:0000313" key="2">
    <source>
        <dbReference type="EMBL" id="CAD8225444.1"/>
    </source>
</evidence>
<proteinExistence type="predicted"/>